<dbReference type="KEGG" id="eiv:EIN_369340"/>
<evidence type="ECO:0000313" key="3">
    <source>
        <dbReference type="Proteomes" id="UP000014680"/>
    </source>
</evidence>
<feature type="signal peptide" evidence="1">
    <location>
        <begin position="1"/>
        <end position="16"/>
    </location>
</feature>
<evidence type="ECO:0000256" key="1">
    <source>
        <dbReference type="SAM" id="SignalP"/>
    </source>
</evidence>
<organism evidence="2 3">
    <name type="scientific">Entamoeba invadens IP1</name>
    <dbReference type="NCBI Taxonomy" id="370355"/>
    <lineage>
        <taxon>Eukaryota</taxon>
        <taxon>Amoebozoa</taxon>
        <taxon>Evosea</taxon>
        <taxon>Archamoebae</taxon>
        <taxon>Mastigamoebida</taxon>
        <taxon>Entamoebidae</taxon>
        <taxon>Entamoeba</taxon>
    </lineage>
</organism>
<dbReference type="RefSeq" id="XP_004259383.1">
    <property type="nucleotide sequence ID" value="XM_004259335.1"/>
</dbReference>
<dbReference type="EMBL" id="KB206332">
    <property type="protein sequence ID" value="ELP92612.1"/>
    <property type="molecule type" value="Genomic_DNA"/>
</dbReference>
<sequence length="198" mass="23146">MVQLVICVFFFCGSLALRDFEQPATRLRGSVTHIDKHVFQLLKQLEATCSDFVIHSRNLLTGLSEHPRVFNTKFIKAVENIIIAAEQLEIEIKFGISNDKNEYVREMAKNLLDIFRKHRFEINLKDLVDSKELISRKIGRLNTDENSKRLFENSLDKTCQGLRYFLNFFEAFTQLPILSNDRSFPILAFRCKYPYSMV</sequence>
<dbReference type="AlphaFoldDB" id="A0A0A1UGF0"/>
<keyword evidence="1" id="KW-0732">Signal</keyword>
<dbReference type="VEuPathDB" id="AmoebaDB:EIN_369340"/>
<gene>
    <name evidence="2" type="ORF">EIN_369340</name>
</gene>
<evidence type="ECO:0000313" key="2">
    <source>
        <dbReference type="EMBL" id="ELP92612.1"/>
    </source>
</evidence>
<keyword evidence="3" id="KW-1185">Reference proteome</keyword>
<dbReference type="Proteomes" id="UP000014680">
    <property type="component" value="Unassembled WGS sequence"/>
</dbReference>
<proteinExistence type="predicted"/>
<name>A0A0A1UGF0_ENTIV</name>
<reference evidence="2 3" key="1">
    <citation type="submission" date="2012-10" db="EMBL/GenBank/DDBJ databases">
        <authorList>
            <person name="Zafar N."/>
            <person name="Inman J."/>
            <person name="Hall N."/>
            <person name="Lorenzi H."/>
            <person name="Caler E."/>
        </authorList>
    </citation>
    <scope>NUCLEOTIDE SEQUENCE [LARGE SCALE GENOMIC DNA]</scope>
    <source>
        <strain evidence="2 3">IP1</strain>
    </source>
</reference>
<dbReference type="GeneID" id="14891713"/>
<protein>
    <submittedName>
        <fullName evidence="2">Uncharacterized protein</fullName>
    </submittedName>
</protein>
<accession>A0A0A1UGF0</accession>
<feature type="chain" id="PRO_5001980561" evidence="1">
    <location>
        <begin position="17"/>
        <end position="198"/>
    </location>
</feature>